<feature type="transmembrane region" description="Helical" evidence="9">
    <location>
        <begin position="1057"/>
        <end position="1086"/>
    </location>
</feature>
<dbReference type="EMBL" id="CP001810">
    <property type="protein sequence ID" value="ADL33519.1"/>
    <property type="molecule type" value="Genomic_DNA"/>
</dbReference>
<keyword evidence="7" id="KW-0175">Coiled coil</keyword>
<dbReference type="eggNOG" id="COG4591">
    <property type="taxonomic scope" value="Bacteria"/>
</dbReference>
<feature type="transmembrane region" description="Helical" evidence="9">
    <location>
        <begin position="762"/>
        <end position="783"/>
    </location>
</feature>
<feature type="transmembrane region" description="Helical" evidence="9">
    <location>
        <begin position="23"/>
        <end position="43"/>
    </location>
</feature>
<sequence length="1188" mass="131805">MFLGDQMKKTFFLDTVRNIRKRLVSWLSISIIIFIGISGILGINSTAYSIERCVDGYYKEHNFKDYDITSNLGIKESEIEKFKSLAYIADAEGMISIAGKISFAGESSDATLLTKTSIISVPYATEGRLPQADNEVAIGKELAESIGASIGDTVSISPNSSRLSGILKNQEYVVTGYAYHPDFVYDSVLNNCIFSIDAFDTSGLSFDYTNVVLDSDVPHSAGSLSSAYVNNVRSHMDDLNAATDEMSADRIESFSRELDDEYAAKEKEAEDKLSEARTELDKAQKEYDEQVKEAEDKLEDGRTALIDAKKTVDSELAKAWKEITDGEAEYNRQVAEGEKQLADGKKQLEDELANGKWKLFAGFLELDNAEKTLNEKEAQYKAAEDRIAGLYEEARNGRDKLDKAWGEFNSQTASIDNEISNDRIDMVAALMIDDSLKAKFLNLKNYSGYDRGVQVLNLYESDATVRTTVDAYPELGSKIPLIRNMIAAKSSLDAAESEYGSKVGELDSAKAQLDAARKELDQGWFTLEQGKRQLADAQAEYDRKEPEARAELASKEAEFEKQKAEGADKIKKAKGTYASNKAKAQEELTSREKEFDEAVAEFEEKKKDGEEQLSQARKEYADAKAEIAKALSDARKEIEEAKKIGLKWIVQTREANPGFLHIKTTQGVLANFFLYFTPLYVIIVSLVVFFTMTIIVEEQKLEIGVVKAFGMYASEIIRKYLTFGITSAILGVIMGITGAYLIENLFLHTIRGNYIFGSFPALLSAIPTALLAIGSVLLTAIVVRRACAKMLSCSAVGLMNGTEPPIKSINKSRNKVGSSIYFSLIINNILTDLGRVIVSVIIILASCLMIGLGFTTRNALYMAIDKQLDDVWHFDLFAVTKGDITDEESQEISEFLENYRYDELYSFEGLAELDYQQTPLNVLVVDSLDDISERYTVADDKGKELSLSDDGILVTREMLEKNGYTPGTEIKLVNSSFDVANVRVSDIFIQYFEKTMIMSRKYYEQMYGKSPENNTFIISAGGRDVNAMEKELQSLSGIEKVTIASAIKENYASILTLFNLLVIVIIALAILLAFMILLNLSNILVLHRMRELLTMRVNGFSNSQVIGYLARETIATAALGLILGVVAGVPFSAFLITKLEATAVMFYRLPFPPAWIIALAISAFFSVSINAIAFRKVGKVPLTDISKY</sequence>
<evidence type="ECO:0000259" key="10">
    <source>
        <dbReference type="Pfam" id="PF02687"/>
    </source>
</evidence>
<reference evidence="11 12" key="1">
    <citation type="journal article" date="2010" name="PLoS ONE">
        <title>The glycobiome of the rumen bacterium Butyrivibrio proteoclasticus B316(T) highlights adaptation to a polysaccharide-rich environment.</title>
        <authorList>
            <person name="Kelly W.J."/>
            <person name="Leahy S.C."/>
            <person name="Altermann E."/>
            <person name="Yeoman C.J."/>
            <person name="Dunne J.C."/>
            <person name="Kong Z."/>
            <person name="Pacheco D.M."/>
            <person name="Li D."/>
            <person name="Noel S.J."/>
            <person name="Moon C.D."/>
            <person name="Cookson A.L."/>
            <person name="Attwood G.T."/>
        </authorList>
    </citation>
    <scope>NUCLEOTIDE SEQUENCE [LARGE SCALE GENOMIC DNA]</scope>
    <source>
        <strain evidence="12">ATCC 51982 / DSM 14932 / B316</strain>
    </source>
</reference>
<evidence type="ECO:0000256" key="9">
    <source>
        <dbReference type="SAM" id="Phobius"/>
    </source>
</evidence>
<evidence type="ECO:0000256" key="2">
    <source>
        <dbReference type="ARBA" id="ARBA00022475"/>
    </source>
</evidence>
<feature type="domain" description="ABC3 transporter permease C-terminal" evidence="10">
    <location>
        <begin position="1063"/>
        <end position="1179"/>
    </location>
</feature>
<comment type="similarity">
    <text evidence="6">Belongs to the ABC-4 integral membrane protein family.</text>
</comment>
<feature type="transmembrane region" description="Helical" evidence="9">
    <location>
        <begin position="1154"/>
        <end position="1174"/>
    </location>
</feature>
<dbReference type="GO" id="GO:0022857">
    <property type="term" value="F:transmembrane transporter activity"/>
    <property type="evidence" value="ECO:0007669"/>
    <property type="project" value="TreeGrafter"/>
</dbReference>
<evidence type="ECO:0000256" key="7">
    <source>
        <dbReference type="SAM" id="Coils"/>
    </source>
</evidence>
<dbReference type="Proteomes" id="UP000001299">
    <property type="component" value="Chromosome 1"/>
</dbReference>
<dbReference type="AlphaFoldDB" id="E0S144"/>
<evidence type="ECO:0000313" key="12">
    <source>
        <dbReference type="Proteomes" id="UP000001299"/>
    </source>
</evidence>
<proteinExistence type="inferred from homology"/>
<organism evidence="11 12">
    <name type="scientific">Butyrivibrio proteoclasticus (strain ATCC 51982 / DSM 14932 / B316)</name>
    <name type="common">Clostridium proteoclasticum</name>
    <dbReference type="NCBI Taxonomy" id="515622"/>
    <lineage>
        <taxon>Bacteria</taxon>
        <taxon>Bacillati</taxon>
        <taxon>Bacillota</taxon>
        <taxon>Clostridia</taxon>
        <taxon>Lachnospirales</taxon>
        <taxon>Lachnospiraceae</taxon>
        <taxon>Butyrivibrio</taxon>
    </lineage>
</organism>
<feature type="coiled-coil region" evidence="7">
    <location>
        <begin position="366"/>
        <end position="400"/>
    </location>
</feature>
<dbReference type="InterPro" id="IPR050250">
    <property type="entry name" value="Macrolide_Exporter_MacB"/>
</dbReference>
<comment type="subcellular location">
    <subcellularLocation>
        <location evidence="1">Cell membrane</location>
        <topology evidence="1">Multi-pass membrane protein</topology>
    </subcellularLocation>
</comment>
<dbReference type="PANTHER" id="PTHR30572">
    <property type="entry name" value="MEMBRANE COMPONENT OF TRANSPORTER-RELATED"/>
    <property type="match status" value="1"/>
</dbReference>
<keyword evidence="4 9" id="KW-1133">Transmembrane helix</keyword>
<evidence type="ECO:0000313" key="11">
    <source>
        <dbReference type="EMBL" id="ADL33519.1"/>
    </source>
</evidence>
<dbReference type="KEGG" id="bpb:bpr_I0776"/>
<feature type="region of interest" description="Disordered" evidence="8">
    <location>
        <begin position="536"/>
        <end position="566"/>
    </location>
</feature>
<accession>E0S144</accession>
<dbReference type="STRING" id="515622.bpr_I0776"/>
<name>E0S144_BUTPB</name>
<evidence type="ECO:0000256" key="8">
    <source>
        <dbReference type="SAM" id="MobiDB-lite"/>
    </source>
</evidence>
<dbReference type="Pfam" id="PF02687">
    <property type="entry name" value="FtsX"/>
    <property type="match status" value="2"/>
</dbReference>
<gene>
    <name evidence="11" type="ordered locus">bpr_I0776</name>
</gene>
<feature type="transmembrane region" description="Helical" evidence="9">
    <location>
        <begin position="672"/>
        <end position="696"/>
    </location>
</feature>
<dbReference type="eggNOG" id="COG1196">
    <property type="taxonomic scope" value="Bacteria"/>
</dbReference>
<feature type="coiled-coil region" evidence="7">
    <location>
        <begin position="581"/>
        <end position="644"/>
    </location>
</feature>
<protein>
    <submittedName>
        <fullName evidence="11">ABC transporter permease protein</fullName>
    </submittedName>
</protein>
<feature type="transmembrane region" description="Helical" evidence="9">
    <location>
        <begin position="1114"/>
        <end position="1134"/>
    </location>
</feature>
<evidence type="ECO:0000256" key="5">
    <source>
        <dbReference type="ARBA" id="ARBA00023136"/>
    </source>
</evidence>
<feature type="transmembrane region" description="Helical" evidence="9">
    <location>
        <begin position="833"/>
        <end position="854"/>
    </location>
</feature>
<evidence type="ECO:0000256" key="6">
    <source>
        <dbReference type="ARBA" id="ARBA00038076"/>
    </source>
</evidence>
<dbReference type="GO" id="GO:0005886">
    <property type="term" value="C:plasma membrane"/>
    <property type="evidence" value="ECO:0007669"/>
    <property type="project" value="UniProtKB-SubCell"/>
</dbReference>
<keyword evidence="2" id="KW-1003">Cell membrane</keyword>
<keyword evidence="3 9" id="KW-0812">Transmembrane</keyword>
<keyword evidence="5 9" id="KW-0472">Membrane</keyword>
<feature type="coiled-coil region" evidence="7">
    <location>
        <begin position="255"/>
        <end position="311"/>
    </location>
</feature>
<feature type="transmembrane region" description="Helical" evidence="9">
    <location>
        <begin position="717"/>
        <end position="742"/>
    </location>
</feature>
<dbReference type="PANTHER" id="PTHR30572:SF4">
    <property type="entry name" value="ABC TRANSPORTER PERMEASE YTRF"/>
    <property type="match status" value="1"/>
</dbReference>
<feature type="domain" description="ABC3 transporter permease C-terminal" evidence="10">
    <location>
        <begin position="681"/>
        <end position="783"/>
    </location>
</feature>
<dbReference type="InterPro" id="IPR003838">
    <property type="entry name" value="ABC3_permease_C"/>
</dbReference>
<dbReference type="HOGENOM" id="CLU_272111_0_0_9"/>
<evidence type="ECO:0000256" key="3">
    <source>
        <dbReference type="ARBA" id="ARBA00022692"/>
    </source>
</evidence>
<evidence type="ECO:0000256" key="4">
    <source>
        <dbReference type="ARBA" id="ARBA00022989"/>
    </source>
</evidence>
<evidence type="ECO:0000256" key="1">
    <source>
        <dbReference type="ARBA" id="ARBA00004651"/>
    </source>
</evidence>
<dbReference type="eggNOG" id="COG0577">
    <property type="taxonomic scope" value="Bacteria"/>
</dbReference>
<keyword evidence="12" id="KW-1185">Reference proteome</keyword>